<dbReference type="PANTHER" id="PTHR43193:SF2">
    <property type="entry name" value="POLYFERREDOXIN PROTEIN FWDF"/>
    <property type="match status" value="1"/>
</dbReference>
<dbReference type="Gene3D" id="3.30.70.20">
    <property type="match status" value="1"/>
</dbReference>
<dbReference type="InterPro" id="IPR052977">
    <property type="entry name" value="Polyferredoxin-like_ET"/>
</dbReference>
<dbReference type="Pfam" id="PF12838">
    <property type="entry name" value="Fer4_7"/>
    <property type="match status" value="1"/>
</dbReference>
<evidence type="ECO:0000256" key="2">
    <source>
        <dbReference type="ARBA" id="ARBA00023004"/>
    </source>
</evidence>
<organism evidence="5 6">
    <name type="scientific">Bacteroides uniformis str. 3978 T3 ii</name>
    <dbReference type="NCBI Taxonomy" id="1339349"/>
    <lineage>
        <taxon>Bacteria</taxon>
        <taxon>Pseudomonadati</taxon>
        <taxon>Bacteroidota</taxon>
        <taxon>Bacteroidia</taxon>
        <taxon>Bacteroidales</taxon>
        <taxon>Bacteroidaceae</taxon>
        <taxon>Bacteroides</taxon>
    </lineage>
</organism>
<evidence type="ECO:0000256" key="3">
    <source>
        <dbReference type="ARBA" id="ARBA00023014"/>
    </source>
</evidence>
<keyword evidence="5" id="KW-0808">Transferase</keyword>
<dbReference type="SUPFAM" id="SSF54862">
    <property type="entry name" value="4Fe-4S ferredoxins"/>
    <property type="match status" value="1"/>
</dbReference>
<dbReference type="InterPro" id="IPR011004">
    <property type="entry name" value="Trimer_LpxA-like_sf"/>
</dbReference>
<reference evidence="5 6" key="1">
    <citation type="submission" date="2014-04" db="EMBL/GenBank/DDBJ databases">
        <authorList>
            <person name="Sears C."/>
            <person name="Carroll K."/>
            <person name="Sack B.R."/>
            <person name="Qadri F."/>
            <person name="Myers L.L."/>
            <person name="Chung G.-T."/>
            <person name="Escheverria P."/>
            <person name="Fraser C.M."/>
            <person name="Sadzewicz L."/>
            <person name="Shefchek K.A."/>
            <person name="Tallon L."/>
            <person name="Das S.P."/>
            <person name="Daugherty S."/>
            <person name="Mongodin E.F."/>
        </authorList>
    </citation>
    <scope>NUCLEOTIDE SEQUENCE [LARGE SCALE GENOMIC DNA]</scope>
    <source>
        <strain evidence="5 6">3978 T3 ii</strain>
    </source>
</reference>
<dbReference type="RefSeq" id="WP_035448659.1">
    <property type="nucleotide sequence ID" value="NZ_JNHN01000179.1"/>
</dbReference>
<keyword evidence="1" id="KW-0479">Metal-binding</keyword>
<dbReference type="InterPro" id="IPR007525">
    <property type="entry name" value="FrhB_FdhB_C"/>
</dbReference>
<name>A0A078RW06_BACUN</name>
<accession>A0A078RW06</accession>
<keyword evidence="3" id="KW-0411">Iron-sulfur</keyword>
<dbReference type="CDD" id="cd04647">
    <property type="entry name" value="LbH_MAT_like"/>
    <property type="match status" value="1"/>
</dbReference>
<dbReference type="GO" id="GO:0051536">
    <property type="term" value="F:iron-sulfur cluster binding"/>
    <property type="evidence" value="ECO:0007669"/>
    <property type="project" value="UniProtKB-KW"/>
</dbReference>
<feature type="domain" description="4Fe-4S ferredoxin-type" evidence="4">
    <location>
        <begin position="1"/>
        <end position="30"/>
    </location>
</feature>
<dbReference type="PATRIC" id="fig|1339349.3.peg.3682"/>
<dbReference type="Gene3D" id="2.160.10.10">
    <property type="entry name" value="Hexapeptide repeat proteins"/>
    <property type="match status" value="1"/>
</dbReference>
<keyword evidence="2" id="KW-0408">Iron</keyword>
<protein>
    <submittedName>
        <fullName evidence="5">Bacterial transferase hexapeptide family protein</fullName>
    </submittedName>
</protein>
<dbReference type="PROSITE" id="PS00198">
    <property type="entry name" value="4FE4S_FER_1"/>
    <property type="match status" value="2"/>
</dbReference>
<dbReference type="SUPFAM" id="SSF51161">
    <property type="entry name" value="Trimeric LpxA-like enzymes"/>
    <property type="match status" value="1"/>
</dbReference>
<dbReference type="Pfam" id="PF04432">
    <property type="entry name" value="FrhB_FdhB_C"/>
    <property type="match status" value="1"/>
</dbReference>
<evidence type="ECO:0000313" key="5">
    <source>
        <dbReference type="EMBL" id="KDS48881.1"/>
    </source>
</evidence>
<evidence type="ECO:0000256" key="1">
    <source>
        <dbReference type="ARBA" id="ARBA00022723"/>
    </source>
</evidence>
<dbReference type="AlphaFoldDB" id="A0A078RW06"/>
<dbReference type="InterPro" id="IPR017900">
    <property type="entry name" value="4Fe4S_Fe_S_CS"/>
</dbReference>
<evidence type="ECO:0000313" key="6">
    <source>
        <dbReference type="Proteomes" id="UP000028013"/>
    </source>
</evidence>
<dbReference type="PANTHER" id="PTHR43193">
    <property type="match status" value="1"/>
</dbReference>
<dbReference type="InterPro" id="IPR017896">
    <property type="entry name" value="4Fe4S_Fe-S-bd"/>
</dbReference>
<dbReference type="Proteomes" id="UP000028013">
    <property type="component" value="Unassembled WGS sequence"/>
</dbReference>
<gene>
    <name evidence="5" type="ORF">M094_2572</name>
</gene>
<dbReference type="EMBL" id="JNHN01000179">
    <property type="protein sequence ID" value="KDS48881.1"/>
    <property type="molecule type" value="Genomic_DNA"/>
</dbReference>
<dbReference type="GO" id="GO:0016740">
    <property type="term" value="F:transferase activity"/>
    <property type="evidence" value="ECO:0007669"/>
    <property type="project" value="UniProtKB-KW"/>
</dbReference>
<proteinExistence type="predicted"/>
<dbReference type="GO" id="GO:0046872">
    <property type="term" value="F:metal ion binding"/>
    <property type="evidence" value="ECO:0007669"/>
    <property type="project" value="UniProtKB-KW"/>
</dbReference>
<evidence type="ECO:0000259" key="4">
    <source>
        <dbReference type="PROSITE" id="PS51379"/>
    </source>
</evidence>
<sequence>MINIINKSECCGCNACGDICPKGAISFKEDIEGFLYPVVDRDTCIDCHLCEKVCPVIHAGELKKNDFEKPKCFAAQCKNLQSLFDSTSGSAFATLAEKMYKCGGYVGGAVFNDDYSVTQFLSSDKADLEKLRNSKYVQSDSQGFFKQVQELLKAREKVLVCGLPCQMAGLRSFLRKEYENLIILDLICLGINSPKILRGYLDYMEEKHNSKIVYYKAKNKELGWRQLTTKIVFENGDVEYDKKDTNYFTYGFIGTHAYARPSCYECKFKGFPRIADITIGDLWGAERIVGKEYDHDLGTSVILVNSQRGGDFFNSAQSSFKVQEISLESVVRSNLPLVTPISKPAINRNAFYNDLNNLKFVDFAKKYIKIPVDQPLSFKAILKNYVRYFYHIARASRLNPLVWIKNIYYNTLNRRIKTNISKGCFLIIQKHCVLDIAKGGQIVVEGTVNLGYKRVKGSKLETRLLVDKGGTLQIKSCSIAYGADIEVFNGAKLEIGSNNIYNIGTTIICGNHITIGDDVYFGRNVTIRDNNGGHFMSRRIYKDKRPVKIGQHSWLTEQVTVMPGAKIGIGVIVGARSMVYGKLPNFTLAIGSPAEVVDEDIYWKA</sequence>
<feature type="domain" description="4Fe-4S ferredoxin-type" evidence="4">
    <location>
        <begin position="35"/>
        <end position="65"/>
    </location>
</feature>
<comment type="caution">
    <text evidence="5">The sequence shown here is derived from an EMBL/GenBank/DDBJ whole genome shotgun (WGS) entry which is preliminary data.</text>
</comment>
<dbReference type="PROSITE" id="PS51379">
    <property type="entry name" value="4FE4S_FER_2"/>
    <property type="match status" value="2"/>
</dbReference>